<dbReference type="Gene3D" id="3.40.50.10350">
    <property type="entry name" value="Glycerate kinase, domain 1"/>
    <property type="match status" value="1"/>
</dbReference>
<comment type="caution">
    <text evidence="1">The sequence shown here is derived from an EMBL/GenBank/DDBJ whole genome shotgun (WGS) entry which is preliminary data.</text>
</comment>
<gene>
    <name evidence="1" type="ORF">ENE74_02235</name>
</gene>
<proteinExistence type="predicted"/>
<dbReference type="RefSeq" id="WP_127689005.1">
    <property type="nucleotide sequence ID" value="NZ_RZUL01000001.1"/>
</dbReference>
<organism evidence="1 2">
    <name type="scientific">Sphingobium algorifonticola</name>
    <dbReference type="NCBI Taxonomy" id="2008318"/>
    <lineage>
        <taxon>Bacteria</taxon>
        <taxon>Pseudomonadati</taxon>
        <taxon>Pseudomonadota</taxon>
        <taxon>Alphaproteobacteria</taxon>
        <taxon>Sphingomonadales</taxon>
        <taxon>Sphingomonadaceae</taxon>
        <taxon>Sphingobium</taxon>
    </lineage>
</organism>
<dbReference type="GO" id="GO:0031388">
    <property type="term" value="P:organic acid phosphorylation"/>
    <property type="evidence" value="ECO:0007669"/>
    <property type="project" value="InterPro"/>
</dbReference>
<accession>A0A437JC31</accession>
<evidence type="ECO:0000313" key="2">
    <source>
        <dbReference type="Proteomes" id="UP000282977"/>
    </source>
</evidence>
<keyword evidence="2" id="KW-1185">Reference proteome</keyword>
<reference evidence="1 2" key="1">
    <citation type="submission" date="2019-01" db="EMBL/GenBank/DDBJ databases">
        <authorList>
            <person name="Chen W.-M."/>
        </authorList>
    </citation>
    <scope>NUCLEOTIDE SEQUENCE [LARGE SCALE GENOMIC DNA]</scope>
    <source>
        <strain evidence="1 2">TLA-22</strain>
    </source>
</reference>
<name>A0A437JC31_9SPHN</name>
<dbReference type="GO" id="GO:0008887">
    <property type="term" value="F:glycerate kinase activity"/>
    <property type="evidence" value="ECO:0007669"/>
    <property type="project" value="InterPro"/>
</dbReference>
<dbReference type="EMBL" id="RZUL01000001">
    <property type="protein sequence ID" value="RVT43468.1"/>
    <property type="molecule type" value="Genomic_DNA"/>
</dbReference>
<protein>
    <submittedName>
        <fullName evidence="1">Uncharacterized protein</fullName>
    </submittedName>
</protein>
<sequence>MEINFLALRPHAAGKPVVALAGAVPPDADDAPHRLFDALLPIGPHPRTVAAAIAATEPDLVRTAKSIGDIMHLAGPWQGPPTALPVS</sequence>
<dbReference type="Pfam" id="PF02595">
    <property type="entry name" value="Gly_kinase"/>
    <property type="match status" value="1"/>
</dbReference>
<dbReference type="AlphaFoldDB" id="A0A437JC31"/>
<dbReference type="Proteomes" id="UP000282977">
    <property type="component" value="Unassembled WGS sequence"/>
</dbReference>
<dbReference type="InterPro" id="IPR004381">
    <property type="entry name" value="Glycerate_kinase"/>
</dbReference>
<dbReference type="InterPro" id="IPR018197">
    <property type="entry name" value="Glycerate_kinase_RE-like"/>
</dbReference>
<evidence type="ECO:0000313" key="1">
    <source>
        <dbReference type="EMBL" id="RVT43468.1"/>
    </source>
</evidence>